<keyword evidence="4" id="KW-1185">Reference proteome</keyword>
<accession>A0AAV1DPD7</accession>
<proteinExistence type="predicted"/>
<feature type="region of interest" description="Disordered" evidence="1">
    <location>
        <begin position="249"/>
        <end position="281"/>
    </location>
</feature>
<dbReference type="PANTHER" id="PTHR31286">
    <property type="entry name" value="GLYCINE-RICH CELL WALL STRUCTURAL PROTEIN 1.8-LIKE"/>
    <property type="match status" value="1"/>
</dbReference>
<dbReference type="Pfam" id="PF14111">
    <property type="entry name" value="DUF4283"/>
    <property type="match status" value="1"/>
</dbReference>
<dbReference type="InterPro" id="IPR025558">
    <property type="entry name" value="DUF4283"/>
</dbReference>
<sequence>MEAPFVTSKPTIFKGEPAFLLSKEEDDKLATPFQFSLTGKFSKGRPKMDFLWHNFCTIGFKGNYSLGTIDHRHIHIHFDLEEDFHRCWIKGMWSFDHHIMRVLKWTPQFNPEHESSIVPVWVDFKGLPIHRFNEEYLRILPGIIGAPLKIDVPTLNLSRPSIARVCVEVDLLHDLPKRILLGTEEHSYFQKVTYENLPNYCLECRKVGHSMKDCRHGKPKVPMGEKPKTILTKQNKPAPATNVNNNVWKSKEKRLEGPAMQEDLRNKTSTSGLTEKEKEQTPIDVEDKTMPVPPISSAERKISKQQLSAIIQNNDSEECSWEVDEAEKISNPKESDCKQLAVFIPTINYLLEEVQIASLSGRAKEIMELTEYAHDDNVIGSQSENYDLQPIRLVVSDDEKPMLPPSEVEELKNKVRFKDAYSSNSRKIWVPCSQEWSSRLLRGSDKVVHLEGESHKTAKKVLVSAVYPKSTRHERQLL</sequence>
<evidence type="ECO:0000256" key="1">
    <source>
        <dbReference type="SAM" id="MobiDB-lite"/>
    </source>
</evidence>
<dbReference type="AlphaFoldDB" id="A0AAV1DPD7"/>
<name>A0AAV1DPD7_OLDCO</name>
<organism evidence="3 4">
    <name type="scientific">Oldenlandia corymbosa var. corymbosa</name>
    <dbReference type="NCBI Taxonomy" id="529605"/>
    <lineage>
        <taxon>Eukaryota</taxon>
        <taxon>Viridiplantae</taxon>
        <taxon>Streptophyta</taxon>
        <taxon>Embryophyta</taxon>
        <taxon>Tracheophyta</taxon>
        <taxon>Spermatophyta</taxon>
        <taxon>Magnoliopsida</taxon>
        <taxon>eudicotyledons</taxon>
        <taxon>Gunneridae</taxon>
        <taxon>Pentapetalae</taxon>
        <taxon>asterids</taxon>
        <taxon>lamiids</taxon>
        <taxon>Gentianales</taxon>
        <taxon>Rubiaceae</taxon>
        <taxon>Rubioideae</taxon>
        <taxon>Spermacoceae</taxon>
        <taxon>Hedyotis-Oldenlandia complex</taxon>
        <taxon>Oldenlandia</taxon>
    </lineage>
</organism>
<dbReference type="EMBL" id="OX459123">
    <property type="protein sequence ID" value="CAI9108618.1"/>
    <property type="molecule type" value="Genomic_DNA"/>
</dbReference>
<evidence type="ECO:0000313" key="4">
    <source>
        <dbReference type="Proteomes" id="UP001161247"/>
    </source>
</evidence>
<dbReference type="InterPro" id="IPR040256">
    <property type="entry name" value="At4g02000-like"/>
</dbReference>
<dbReference type="PANTHER" id="PTHR31286:SF180">
    <property type="entry name" value="OS10G0362600 PROTEIN"/>
    <property type="match status" value="1"/>
</dbReference>
<protein>
    <submittedName>
        <fullName evidence="3">OLC1v1008265C1</fullName>
    </submittedName>
</protein>
<dbReference type="Proteomes" id="UP001161247">
    <property type="component" value="Chromosome 6"/>
</dbReference>
<gene>
    <name evidence="3" type="ORF">OLC1_LOCUS16677</name>
</gene>
<evidence type="ECO:0000259" key="2">
    <source>
        <dbReference type="Pfam" id="PF14111"/>
    </source>
</evidence>
<reference evidence="3" key="1">
    <citation type="submission" date="2023-03" db="EMBL/GenBank/DDBJ databases">
        <authorList>
            <person name="Julca I."/>
        </authorList>
    </citation>
    <scope>NUCLEOTIDE SEQUENCE</scope>
</reference>
<feature type="domain" description="DUF4283" evidence="2">
    <location>
        <begin position="34"/>
        <end position="112"/>
    </location>
</feature>
<feature type="compositionally biased region" description="Basic and acidic residues" evidence="1">
    <location>
        <begin position="249"/>
        <end position="266"/>
    </location>
</feature>
<evidence type="ECO:0000313" key="3">
    <source>
        <dbReference type="EMBL" id="CAI9108618.1"/>
    </source>
</evidence>